<feature type="domain" description="Calcineurin-like phosphoesterase" evidence="3">
    <location>
        <begin position="6"/>
        <end position="239"/>
    </location>
</feature>
<dbReference type="Gene3D" id="3.60.21.10">
    <property type="match status" value="1"/>
</dbReference>
<dbReference type="PANTHER" id="PTHR11575">
    <property type="entry name" value="5'-NUCLEOTIDASE-RELATED"/>
    <property type="match status" value="1"/>
</dbReference>
<dbReference type="Proteomes" id="UP001055911">
    <property type="component" value="Chromosome"/>
</dbReference>
<dbReference type="RefSeq" id="WP_252766519.1">
    <property type="nucleotide sequence ID" value="NZ_CP097119.1"/>
</dbReference>
<gene>
    <name evidence="5" type="ORF">M3M40_05810</name>
</gene>
<keyword evidence="2" id="KW-0547">Nucleotide-binding</keyword>
<dbReference type="PRINTS" id="PR01607">
    <property type="entry name" value="APYRASEFAMLY"/>
</dbReference>
<evidence type="ECO:0000256" key="2">
    <source>
        <dbReference type="RuleBase" id="RU362119"/>
    </source>
</evidence>
<dbReference type="GO" id="GO:0009166">
    <property type="term" value="P:nucleotide catabolic process"/>
    <property type="evidence" value="ECO:0007669"/>
    <property type="project" value="InterPro"/>
</dbReference>
<name>A0A9Q9E2Q7_9LACO</name>
<dbReference type="GO" id="GO:0030288">
    <property type="term" value="C:outer membrane-bounded periplasmic space"/>
    <property type="evidence" value="ECO:0007669"/>
    <property type="project" value="TreeGrafter"/>
</dbReference>
<accession>A0A9Q9E2Q7</accession>
<protein>
    <submittedName>
        <fullName evidence="5">Bifunctional metallophosphatase/5'-nucleotidase</fullName>
    </submittedName>
</protein>
<dbReference type="InterPro" id="IPR004843">
    <property type="entry name" value="Calcineurin-like_PHP"/>
</dbReference>
<dbReference type="InterPro" id="IPR006146">
    <property type="entry name" value="5'-Nucleotdase_CS"/>
</dbReference>
<dbReference type="GO" id="GO:0000166">
    <property type="term" value="F:nucleotide binding"/>
    <property type="evidence" value="ECO:0007669"/>
    <property type="project" value="UniProtKB-KW"/>
</dbReference>
<dbReference type="PANTHER" id="PTHR11575:SF6">
    <property type="entry name" value="2',3'-CYCLIC-NUCLEOTIDE 2'-PHOSPHODIESTERASE_3'-NUCLEOTIDASE"/>
    <property type="match status" value="1"/>
</dbReference>
<keyword evidence="2" id="KW-0378">Hydrolase</keyword>
<organism evidence="5 6">
    <name type="scientific">Fructilactobacillus cliffordii</name>
    <dbReference type="NCBI Taxonomy" id="2940299"/>
    <lineage>
        <taxon>Bacteria</taxon>
        <taxon>Bacillati</taxon>
        <taxon>Bacillota</taxon>
        <taxon>Bacilli</taxon>
        <taxon>Lactobacillales</taxon>
        <taxon>Lactobacillaceae</taxon>
        <taxon>Fructilactobacillus</taxon>
    </lineage>
</organism>
<dbReference type="Pfam" id="PF02872">
    <property type="entry name" value="5_nucleotid_C"/>
    <property type="match status" value="1"/>
</dbReference>
<dbReference type="SUPFAM" id="SSF56300">
    <property type="entry name" value="Metallo-dependent phosphatases"/>
    <property type="match status" value="1"/>
</dbReference>
<comment type="similarity">
    <text evidence="2">Belongs to the 5'-nucleotidase family.</text>
</comment>
<evidence type="ECO:0000313" key="6">
    <source>
        <dbReference type="Proteomes" id="UP001055911"/>
    </source>
</evidence>
<dbReference type="AlphaFoldDB" id="A0A9Q9E2Q7"/>
<dbReference type="SUPFAM" id="SSF55816">
    <property type="entry name" value="5'-nucleotidase (syn. UDP-sugar hydrolase), C-terminal domain"/>
    <property type="match status" value="1"/>
</dbReference>
<dbReference type="Pfam" id="PF00149">
    <property type="entry name" value="Metallophos"/>
    <property type="match status" value="1"/>
</dbReference>
<evidence type="ECO:0000259" key="4">
    <source>
        <dbReference type="Pfam" id="PF02872"/>
    </source>
</evidence>
<dbReference type="EMBL" id="CP097119">
    <property type="protein sequence ID" value="USS89002.1"/>
    <property type="molecule type" value="Genomic_DNA"/>
</dbReference>
<dbReference type="PROSITE" id="PS00786">
    <property type="entry name" value="5_NUCLEOTIDASE_2"/>
    <property type="match status" value="1"/>
</dbReference>
<reference evidence="5" key="1">
    <citation type="submission" date="2022-05" db="EMBL/GenBank/DDBJ databases">
        <authorList>
            <person name="Oliphant S.A."/>
            <person name="Watson-Haigh N.S."/>
            <person name="Sumby K.M."/>
            <person name="Gardner J.M."/>
            <person name="Jiranek V."/>
        </authorList>
    </citation>
    <scope>NUCLEOTIDE SEQUENCE</scope>
    <source>
        <strain evidence="5">KI4_B1</strain>
    </source>
</reference>
<proteinExistence type="inferred from homology"/>
<evidence type="ECO:0000313" key="5">
    <source>
        <dbReference type="EMBL" id="USS89002.1"/>
    </source>
</evidence>
<dbReference type="InterPro" id="IPR006179">
    <property type="entry name" value="5_nucleotidase/apyrase"/>
</dbReference>
<dbReference type="GO" id="GO:0016788">
    <property type="term" value="F:hydrolase activity, acting on ester bonds"/>
    <property type="evidence" value="ECO:0007669"/>
    <property type="project" value="InterPro"/>
</dbReference>
<dbReference type="InterPro" id="IPR008334">
    <property type="entry name" value="5'-Nucleotdase_C"/>
</dbReference>
<evidence type="ECO:0000259" key="3">
    <source>
        <dbReference type="Pfam" id="PF00149"/>
    </source>
</evidence>
<sequence length="524" mass="58232">MPKTIKLLSTSDVHGYVYPTNYSTKDNYTGIGLLKAGTIIKQTREQAATDEIILAVENGDLIQGSPLTSYLAEQPDTPKDYLTGITSQIGYDAGVLGNHEFNYGIDYIRAAEAKRNYPILSANITGAEHEQIADAPYQIIKKQGVKIAILGLTTAFVPNWEMAENIQGLTFNSILETAQALVPQLRQQADVVIVAYHGGLEADPETGEPTEKETVENEGYRLLTTVPGIDALITGHQHRELAGTINHVPFTQPGVRGSNVGQITLELDDDHHVINGTSKLLKTADVAIDESLLPDPQVENQVQAWLEEPVGTVTRADLRVHDHLQARLHGHPYLALINQVQMEALGTDISGTALFNNEITGLSPTVSMREIISNYSYPNTAFSERITGKEMRAALEQNTKFFTVRDGQIVINDEFMKPKLQLYNYDFYSGIDYEFDISQPVGHRVTKFNYHGQPVTDDQELVVAMNNYRAIGGGDYQMFSIDKVVQQTSETIPNLMIKYLKDHDPYHATEPNNFRVRASELEKN</sequence>
<dbReference type="InterPro" id="IPR029052">
    <property type="entry name" value="Metallo-depent_PP-like"/>
</dbReference>
<dbReference type="GO" id="GO:0046872">
    <property type="term" value="F:metal ion binding"/>
    <property type="evidence" value="ECO:0007669"/>
    <property type="project" value="InterPro"/>
</dbReference>
<keyword evidence="6" id="KW-1185">Reference proteome</keyword>
<dbReference type="Gene3D" id="3.90.780.10">
    <property type="entry name" value="5'-Nucleotidase, C-terminal domain"/>
    <property type="match status" value="1"/>
</dbReference>
<feature type="domain" description="5'-Nucleotidase C-terminal" evidence="4">
    <location>
        <begin position="323"/>
        <end position="480"/>
    </location>
</feature>
<dbReference type="InterPro" id="IPR036907">
    <property type="entry name" value="5'-Nucleotdase_C_sf"/>
</dbReference>
<evidence type="ECO:0000256" key="1">
    <source>
        <dbReference type="ARBA" id="ARBA00022729"/>
    </source>
</evidence>
<keyword evidence="1" id="KW-0732">Signal</keyword>